<evidence type="ECO:0000313" key="5">
    <source>
        <dbReference type="Proteomes" id="UP000663193"/>
    </source>
</evidence>
<organism evidence="4 5">
    <name type="scientific">Phaeosphaeria nodorum (strain SN15 / ATCC MYA-4574 / FGSC 10173)</name>
    <name type="common">Glume blotch fungus</name>
    <name type="synonym">Parastagonospora nodorum</name>
    <dbReference type="NCBI Taxonomy" id="321614"/>
    <lineage>
        <taxon>Eukaryota</taxon>
        <taxon>Fungi</taxon>
        <taxon>Dikarya</taxon>
        <taxon>Ascomycota</taxon>
        <taxon>Pezizomycotina</taxon>
        <taxon>Dothideomycetes</taxon>
        <taxon>Pleosporomycetidae</taxon>
        <taxon>Pleosporales</taxon>
        <taxon>Pleosporineae</taxon>
        <taxon>Phaeosphaeriaceae</taxon>
        <taxon>Parastagonospora</taxon>
    </lineage>
</organism>
<feature type="region of interest" description="Disordered" evidence="2">
    <location>
        <begin position="348"/>
        <end position="394"/>
    </location>
</feature>
<keyword evidence="5" id="KW-1185">Reference proteome</keyword>
<evidence type="ECO:0000256" key="3">
    <source>
        <dbReference type="SAM" id="SignalP"/>
    </source>
</evidence>
<feature type="compositionally biased region" description="Low complexity" evidence="2">
    <location>
        <begin position="150"/>
        <end position="166"/>
    </location>
</feature>
<feature type="coiled-coil region" evidence="1">
    <location>
        <begin position="467"/>
        <end position="508"/>
    </location>
</feature>
<feature type="compositionally biased region" description="Basic and acidic residues" evidence="2">
    <location>
        <begin position="204"/>
        <end position="218"/>
    </location>
</feature>
<feature type="compositionally biased region" description="Low complexity" evidence="2">
    <location>
        <begin position="89"/>
        <end position="103"/>
    </location>
</feature>
<protein>
    <recommendedName>
        <fullName evidence="6">SWI5-dependent HO expression protein 3</fullName>
    </recommendedName>
</protein>
<feature type="signal peptide" evidence="3">
    <location>
        <begin position="1"/>
        <end position="19"/>
    </location>
</feature>
<feature type="compositionally biased region" description="Basic and acidic residues" evidence="2">
    <location>
        <begin position="236"/>
        <end position="245"/>
    </location>
</feature>
<keyword evidence="3" id="KW-0732">Signal</keyword>
<evidence type="ECO:0000256" key="2">
    <source>
        <dbReference type="SAM" id="MobiDB-lite"/>
    </source>
</evidence>
<dbReference type="KEGG" id="pno:SNOG_14706"/>
<dbReference type="EMBL" id="CP069042">
    <property type="protein sequence ID" value="QRD06137.1"/>
    <property type="molecule type" value="Genomic_DNA"/>
</dbReference>
<evidence type="ECO:0008006" key="6">
    <source>
        <dbReference type="Google" id="ProtNLM"/>
    </source>
</evidence>
<feature type="chain" id="PRO_5034380253" description="SWI5-dependent HO expression protein 3" evidence="3">
    <location>
        <begin position="20"/>
        <end position="739"/>
    </location>
</feature>
<accession>A0A7U2NPX6</accession>
<feature type="region of interest" description="Disordered" evidence="2">
    <location>
        <begin position="49"/>
        <end position="108"/>
    </location>
</feature>
<feature type="region of interest" description="Disordered" evidence="2">
    <location>
        <begin position="122"/>
        <end position="273"/>
    </location>
</feature>
<feature type="compositionally biased region" description="Low complexity" evidence="2">
    <location>
        <begin position="174"/>
        <end position="190"/>
    </location>
</feature>
<sequence>MKFASSFALACLSIASVEAFVLPPQHEWMRALGARANIAESVKRQIEVGGGAQKKNSTRQEGQKPQRQNGGGLTIGGLNLGGGQKKNGTEQQGQKGQRQKGSGLTIGGLTLGGEGGGISAGGLNLGGNGQQKGNATAAAGGKKPKGKGGKPAAEANKPAAEANKPSAEAEKSGAKAAETAATGTEQASTEKGAGAGTENQPGRAEGEAAKEEALKEAAKQGQGEAAQAEKSNGVKATEESERFSEESGITVDQAGNAQNLGGNLGITQGSDGSKSVGGENGINIAASGEATVAGNDEAYMAFPPAKRVSADFEPFPFIMPSSLCSSIMFTAPSFTVNMRARARTLRHAMSTRGGNAEASRAHSRSPTEDPYSPSLTDAETIGDDEVKERESDGEDPCKHRILLTFAETRIMELKGELVKMFDRAKAAEERALEADKTLISTQHREVQVLSEQLEKAIRDRSTISAVLEISRKETEEAQEEAATCQAKLQATLASKEELVTELQEARNTRPSINQTAVNHLHATITARDAKIEQLVDKYDKLTTEHFNLLKQINKDGEETLYARAKAENQAAELKELRASLAATETKLDWYKNERTRLLAENRSHADDRLFATSSIFTENTKLKEEIRNLKKDIANNITDLDLADADWRVFTCRHDTFNAIPDGRNSTREKTMRVIATEIFLDHANDAEFMREYNDSRAVILNHHRAHERVNQGRGDWASNLKDELYQVDQRRGLVPTYR</sequence>
<name>A0A7U2NPX6_PHANO</name>
<dbReference type="Proteomes" id="UP000663193">
    <property type="component" value="Chromosome 20"/>
</dbReference>
<dbReference type="AlphaFoldDB" id="A0A7U2NPX6"/>
<feature type="compositionally biased region" description="Basic and acidic residues" evidence="2">
    <location>
        <begin position="384"/>
        <end position="394"/>
    </location>
</feature>
<dbReference type="RefSeq" id="XP_001804888.1">
    <property type="nucleotide sequence ID" value="XM_001804836.1"/>
</dbReference>
<proteinExistence type="predicted"/>
<gene>
    <name evidence="4" type="ORF">JI435_147060</name>
</gene>
<feature type="compositionally biased region" description="Low complexity" evidence="2">
    <location>
        <begin position="131"/>
        <end position="141"/>
    </location>
</feature>
<feature type="compositionally biased region" description="Gly residues" evidence="2">
    <location>
        <begin position="69"/>
        <end position="85"/>
    </location>
</feature>
<dbReference type="VEuPathDB" id="FungiDB:JI435_147060"/>
<keyword evidence="1" id="KW-0175">Coiled coil</keyword>
<evidence type="ECO:0000313" key="4">
    <source>
        <dbReference type="EMBL" id="QRD06137.1"/>
    </source>
</evidence>
<feature type="coiled-coil region" evidence="1">
    <location>
        <begin position="554"/>
        <end position="593"/>
    </location>
</feature>
<evidence type="ECO:0000256" key="1">
    <source>
        <dbReference type="SAM" id="Coils"/>
    </source>
</evidence>
<reference evidence="5" key="1">
    <citation type="journal article" date="2021" name="BMC Genomics">
        <title>Chromosome-level genome assembly and manually-curated proteome of model necrotroph Parastagonospora nodorum Sn15 reveals a genome-wide trove of candidate effector homologs, and redundancy of virulence-related functions within an accessory chromosome.</title>
        <authorList>
            <person name="Bertazzoni S."/>
            <person name="Jones D.A.B."/>
            <person name="Phan H.T."/>
            <person name="Tan K.-C."/>
            <person name="Hane J.K."/>
        </authorList>
    </citation>
    <scope>NUCLEOTIDE SEQUENCE [LARGE SCALE GENOMIC DNA]</scope>
    <source>
        <strain evidence="5">SN15 / ATCC MYA-4574 / FGSC 10173)</strain>
    </source>
</reference>
<dbReference type="OrthoDB" id="4851624at2759"/>
<feature type="compositionally biased region" description="Low complexity" evidence="2">
    <location>
        <begin position="219"/>
        <end position="230"/>
    </location>
</feature>